<proteinExistence type="predicted"/>
<dbReference type="EMBL" id="LMAW01002666">
    <property type="protein sequence ID" value="KQK78449.1"/>
    <property type="molecule type" value="Genomic_DNA"/>
</dbReference>
<name>A0A0Q3QZ75_AMAAE</name>
<reference evidence="1 2" key="1">
    <citation type="submission" date="2015-10" db="EMBL/GenBank/DDBJ databases">
        <authorList>
            <person name="Gilbert D.G."/>
        </authorList>
    </citation>
    <scope>NUCLEOTIDE SEQUENCE [LARGE SCALE GENOMIC DNA]</scope>
    <source>
        <strain evidence="1">FVVF132</strain>
    </source>
</reference>
<dbReference type="AlphaFoldDB" id="A0A0Q3QZ75"/>
<gene>
    <name evidence="1" type="ORF">AAES_115169</name>
</gene>
<comment type="caution">
    <text evidence="1">The sequence shown here is derived from an EMBL/GenBank/DDBJ whole genome shotgun (WGS) entry which is preliminary data.</text>
</comment>
<accession>A0A0Q3QZ75</accession>
<organism evidence="1 2">
    <name type="scientific">Amazona aestiva</name>
    <name type="common">Blue-fronted Amazon parrot</name>
    <dbReference type="NCBI Taxonomy" id="12930"/>
    <lineage>
        <taxon>Eukaryota</taxon>
        <taxon>Metazoa</taxon>
        <taxon>Chordata</taxon>
        <taxon>Craniata</taxon>
        <taxon>Vertebrata</taxon>
        <taxon>Euteleostomi</taxon>
        <taxon>Archelosauria</taxon>
        <taxon>Archosauria</taxon>
        <taxon>Dinosauria</taxon>
        <taxon>Saurischia</taxon>
        <taxon>Theropoda</taxon>
        <taxon>Coelurosauria</taxon>
        <taxon>Aves</taxon>
        <taxon>Neognathae</taxon>
        <taxon>Neoaves</taxon>
        <taxon>Telluraves</taxon>
        <taxon>Australaves</taxon>
        <taxon>Psittaciformes</taxon>
        <taxon>Psittacidae</taxon>
        <taxon>Amazona</taxon>
    </lineage>
</organism>
<evidence type="ECO:0000313" key="2">
    <source>
        <dbReference type="Proteomes" id="UP000051836"/>
    </source>
</evidence>
<dbReference type="OrthoDB" id="10579345at2759"/>
<sequence>MKRYKVMQHLPAEESLPGLCRARWLQLVGEELQTHAAAIPLPGVSSRDLGRNASSKLKTAPDGAKLLSSLKCITDGLNSILLTPIDLP</sequence>
<protein>
    <submittedName>
        <fullName evidence="1">Uncharacterized protein</fullName>
    </submittedName>
</protein>
<dbReference type="Proteomes" id="UP000051836">
    <property type="component" value="Unassembled WGS sequence"/>
</dbReference>
<keyword evidence="2" id="KW-1185">Reference proteome</keyword>
<evidence type="ECO:0000313" key="1">
    <source>
        <dbReference type="EMBL" id="KQK78449.1"/>
    </source>
</evidence>